<sequence length="302" mass="32709">MQANQQDRSTPSNTSDGPNNMSITVIAGVFMICIGAYYAITSENPKTESRQEAVVVEVPDPAPAEPLPTEVDLPEPETAVTPPVEATSSPAPEEPQTEAASEEPTTPPLPKLAQSDAFVEKELESITNGMSVSSLLVPENIARQFVVFVDNLAQGELARKVSPMAGPKQKFTVADITNKTYLNPDSFHRYDIYADLLAGIDLNALANSYVTIAPLLDEAYAELGYGDVLFAQRLEQAIEVMLDAPIIEDPIELDGVSVNYQFVDPALEALPSAQKLMLRMGPDNARKVKASLRQIRNVITNP</sequence>
<dbReference type="AlphaFoldDB" id="A0A917JRN0"/>
<evidence type="ECO:0000256" key="2">
    <source>
        <dbReference type="SAM" id="Phobius"/>
    </source>
</evidence>
<protein>
    <recommendedName>
        <fullName evidence="5">DUF3014 domain-containing protein</fullName>
    </recommendedName>
</protein>
<accession>A0A917JRN0</accession>
<feature type="transmembrane region" description="Helical" evidence="2">
    <location>
        <begin position="20"/>
        <end position="40"/>
    </location>
</feature>
<feature type="region of interest" description="Disordered" evidence="1">
    <location>
        <begin position="1"/>
        <end position="20"/>
    </location>
</feature>
<keyword evidence="2" id="KW-1133">Transmembrane helix</keyword>
<proteinExistence type="predicted"/>
<name>A0A917JRN0_9GAMM</name>
<evidence type="ECO:0000313" key="4">
    <source>
        <dbReference type="Proteomes" id="UP000613743"/>
    </source>
</evidence>
<feature type="region of interest" description="Disordered" evidence="1">
    <location>
        <begin position="59"/>
        <end position="111"/>
    </location>
</feature>
<keyword evidence="2" id="KW-0472">Membrane</keyword>
<feature type="compositionally biased region" description="Low complexity" evidence="1">
    <location>
        <begin position="76"/>
        <end position="87"/>
    </location>
</feature>
<dbReference type="EMBL" id="BMPZ01000004">
    <property type="protein sequence ID" value="GGI82723.1"/>
    <property type="molecule type" value="Genomic_DNA"/>
</dbReference>
<evidence type="ECO:0000313" key="3">
    <source>
        <dbReference type="EMBL" id="GGI82723.1"/>
    </source>
</evidence>
<dbReference type="InterPro" id="IPR021382">
    <property type="entry name" value="DUF3014"/>
</dbReference>
<dbReference type="Proteomes" id="UP000613743">
    <property type="component" value="Unassembled WGS sequence"/>
</dbReference>
<reference evidence="3" key="2">
    <citation type="submission" date="2020-09" db="EMBL/GenBank/DDBJ databases">
        <authorList>
            <person name="Sun Q."/>
            <person name="Ohkuma M."/>
        </authorList>
    </citation>
    <scope>NUCLEOTIDE SEQUENCE</scope>
    <source>
        <strain evidence="3">JCM 30804</strain>
    </source>
</reference>
<evidence type="ECO:0008006" key="5">
    <source>
        <dbReference type="Google" id="ProtNLM"/>
    </source>
</evidence>
<dbReference type="Pfam" id="PF11219">
    <property type="entry name" value="DUF3014"/>
    <property type="match status" value="1"/>
</dbReference>
<keyword evidence="2" id="KW-0812">Transmembrane</keyword>
<comment type="caution">
    <text evidence="3">The sequence shown here is derived from an EMBL/GenBank/DDBJ whole genome shotgun (WGS) entry which is preliminary data.</text>
</comment>
<reference evidence="3" key="1">
    <citation type="journal article" date="2014" name="Int. J. Syst. Evol. Microbiol.">
        <title>Complete genome sequence of Corynebacterium casei LMG S-19264T (=DSM 44701T), isolated from a smear-ripened cheese.</title>
        <authorList>
            <consortium name="US DOE Joint Genome Institute (JGI-PGF)"/>
            <person name="Walter F."/>
            <person name="Albersmeier A."/>
            <person name="Kalinowski J."/>
            <person name="Ruckert C."/>
        </authorList>
    </citation>
    <scope>NUCLEOTIDE SEQUENCE</scope>
    <source>
        <strain evidence="3">JCM 30804</strain>
    </source>
</reference>
<keyword evidence="4" id="KW-1185">Reference proteome</keyword>
<dbReference type="RefSeq" id="WP_188920419.1">
    <property type="nucleotide sequence ID" value="NZ_BMPZ01000004.1"/>
</dbReference>
<gene>
    <name evidence="3" type="ORF">GCM10009332_19980</name>
</gene>
<organism evidence="3 4">
    <name type="scientific">Shewanella gelidii</name>
    <dbReference type="NCBI Taxonomy" id="1642821"/>
    <lineage>
        <taxon>Bacteria</taxon>
        <taxon>Pseudomonadati</taxon>
        <taxon>Pseudomonadota</taxon>
        <taxon>Gammaproteobacteria</taxon>
        <taxon>Alteromonadales</taxon>
        <taxon>Shewanellaceae</taxon>
        <taxon>Shewanella</taxon>
    </lineage>
</organism>
<evidence type="ECO:0000256" key="1">
    <source>
        <dbReference type="SAM" id="MobiDB-lite"/>
    </source>
</evidence>